<organism evidence="2 3">
    <name type="scientific">Fraxinus pennsylvanica</name>
    <dbReference type="NCBI Taxonomy" id="56036"/>
    <lineage>
        <taxon>Eukaryota</taxon>
        <taxon>Viridiplantae</taxon>
        <taxon>Streptophyta</taxon>
        <taxon>Embryophyta</taxon>
        <taxon>Tracheophyta</taxon>
        <taxon>Spermatophyta</taxon>
        <taxon>Magnoliopsida</taxon>
        <taxon>eudicotyledons</taxon>
        <taxon>Gunneridae</taxon>
        <taxon>Pentapetalae</taxon>
        <taxon>asterids</taxon>
        <taxon>lamiids</taxon>
        <taxon>Lamiales</taxon>
        <taxon>Oleaceae</taxon>
        <taxon>Oleeae</taxon>
        <taxon>Fraxinus</taxon>
    </lineage>
</organism>
<accession>A0AAD1YQL0</accession>
<evidence type="ECO:0000313" key="3">
    <source>
        <dbReference type="Proteomes" id="UP000834106"/>
    </source>
</evidence>
<dbReference type="EMBL" id="OU503036">
    <property type="protein sequence ID" value="CAI9754684.1"/>
    <property type="molecule type" value="Genomic_DNA"/>
</dbReference>
<dbReference type="Proteomes" id="UP000834106">
    <property type="component" value="Chromosome 1"/>
</dbReference>
<proteinExistence type="predicted"/>
<reference evidence="2" key="1">
    <citation type="submission" date="2023-05" db="EMBL/GenBank/DDBJ databases">
        <authorList>
            <person name="Huff M."/>
        </authorList>
    </citation>
    <scope>NUCLEOTIDE SEQUENCE</scope>
</reference>
<keyword evidence="1" id="KW-0472">Membrane</keyword>
<evidence type="ECO:0000313" key="2">
    <source>
        <dbReference type="EMBL" id="CAI9754684.1"/>
    </source>
</evidence>
<evidence type="ECO:0000256" key="1">
    <source>
        <dbReference type="SAM" id="Phobius"/>
    </source>
</evidence>
<keyword evidence="1" id="KW-0812">Transmembrane</keyword>
<keyword evidence="3" id="KW-1185">Reference proteome</keyword>
<sequence>MEDGEGSGYARGSPVCAAEWLSAWSFGVSFVVPSSKSFNGFWKLKNRDLAAEEIIRERRVAIMNGKLKGRRRLFKAVERETELGLDWNRLNMLREREVNDENLKKKEDFGTLFRPSCSFSGSSLSDEKVEISERVVVEGEKKVEVSVAEKGGASRNLSVGGGQRFMLALAWFAIIAMLFTIGLIISMSCSGIYVLEKEAILVPT</sequence>
<gene>
    <name evidence="2" type="ORF">FPE_LOCUS2115</name>
</gene>
<name>A0AAD1YQL0_9LAMI</name>
<keyword evidence="1" id="KW-1133">Transmembrane helix</keyword>
<dbReference type="AlphaFoldDB" id="A0AAD1YQL0"/>
<protein>
    <submittedName>
        <fullName evidence="2">Uncharacterized protein</fullName>
    </submittedName>
</protein>
<feature type="transmembrane region" description="Helical" evidence="1">
    <location>
        <begin position="165"/>
        <end position="195"/>
    </location>
</feature>